<dbReference type="GO" id="GO:0004128">
    <property type="term" value="F:cytochrome-b5 reductase activity, acting on NAD(P)H"/>
    <property type="evidence" value="ECO:0007669"/>
    <property type="project" value="TreeGrafter"/>
</dbReference>
<dbReference type="SMART" id="SM01117">
    <property type="entry name" value="Cyt-b5"/>
    <property type="match status" value="1"/>
</dbReference>
<dbReference type="Proteomes" id="UP000708208">
    <property type="component" value="Unassembled WGS sequence"/>
</dbReference>
<dbReference type="InterPro" id="IPR001433">
    <property type="entry name" value="OxRdtase_FAD/NAD-bd"/>
</dbReference>
<name>A0A8J2P2P3_9HEXA</name>
<evidence type="ECO:0000256" key="3">
    <source>
        <dbReference type="ARBA" id="ARBA00023004"/>
    </source>
</evidence>
<keyword evidence="2" id="KW-0479">Metal-binding</keyword>
<keyword evidence="6" id="KW-1185">Reference proteome</keyword>
<sequence length="644" mass="72885">MKLHTIMLKSNHNEVRSPLLLTRQISHVHGNDSYVNEIDLFVYLCNKVHAAGHFQDHTFPQTPRKKYWIFALLLSPQHPEEPKSEDRVNIGFNSPFLNLFLWSLSDIPIPEIVVESPQTQRRGPPVIMAPPPAPTERKKVSVTHGHSMANWMMKIKSEPKKPPSNRVIPLDELKQHNTREDCWMAIRGKVFDVTDYIDYHPGGVPYIMKGAGQDATKMFNQVHNYVNFENILVNRQVGLYISSEPGISGAPPGKGQGGSLCCCTTCQGADGNDENLPETSFEQDDTTIQYKVECNNPNMDANYWSMGITNKQNLMVKLVTRPPEIWLANLKLHEKLTNDQIKFVFENQFKKLILTLEKPTKTKWKSLGSTIKPHNKFIHSFEAPKDYYPASLTYKESVGPDHYLLIISVGLETHIGVPVGWHLRLKIKDQDKPYTPVKFITSKQTTRYEEIESRCKGQVLYFLIKIFADGKVTPLLDKVPKEIPGALEVGALAGKFDTSFLYDTDRLILIAGGTGIAPFTGILKYIKDKRRDIKVKQVVLVFSVKTGDDIMWNEAWEALVKFGWFHYFPYVTQGGVASDWKGNLGRVTVESVQQNLKELPEPPDANNPVRLRGMACGPIGFTDTARTIFASLDIKDDDLFTFDG</sequence>
<dbReference type="EMBL" id="CAJVCH010182717">
    <property type="protein sequence ID" value="CAG7729695.1"/>
    <property type="molecule type" value="Genomic_DNA"/>
</dbReference>
<dbReference type="PANTHER" id="PTHR46237">
    <property type="entry name" value="CYTOCHROME B5 REDUCTASE 4 FAMILY MEMBER"/>
    <property type="match status" value="1"/>
</dbReference>
<dbReference type="InterPro" id="IPR051872">
    <property type="entry name" value="Cytochrome_b5/Flavoprotein_Rdt"/>
</dbReference>
<dbReference type="Pfam" id="PF00175">
    <property type="entry name" value="NAD_binding_1"/>
    <property type="match status" value="1"/>
</dbReference>
<feature type="domain" description="Cytochrome b5 heme-binding" evidence="4">
    <location>
        <begin position="165"/>
        <end position="241"/>
    </location>
</feature>
<organism evidence="5 6">
    <name type="scientific">Allacma fusca</name>
    <dbReference type="NCBI Taxonomy" id="39272"/>
    <lineage>
        <taxon>Eukaryota</taxon>
        <taxon>Metazoa</taxon>
        <taxon>Ecdysozoa</taxon>
        <taxon>Arthropoda</taxon>
        <taxon>Hexapoda</taxon>
        <taxon>Collembola</taxon>
        <taxon>Symphypleona</taxon>
        <taxon>Sminthuridae</taxon>
        <taxon>Allacma</taxon>
    </lineage>
</organism>
<gene>
    <name evidence="5" type="ORF">AFUS01_LOCUS18392</name>
</gene>
<comment type="caution">
    <text evidence="5">The sequence shown here is derived from an EMBL/GenBank/DDBJ whole genome shotgun (WGS) entry which is preliminary data.</text>
</comment>
<dbReference type="InterPro" id="IPR018506">
    <property type="entry name" value="Cyt_B5_heme-BS"/>
</dbReference>
<evidence type="ECO:0000313" key="6">
    <source>
        <dbReference type="Proteomes" id="UP000708208"/>
    </source>
</evidence>
<dbReference type="GO" id="GO:0020037">
    <property type="term" value="F:heme binding"/>
    <property type="evidence" value="ECO:0007669"/>
    <property type="project" value="InterPro"/>
</dbReference>
<reference evidence="5" key="1">
    <citation type="submission" date="2021-06" db="EMBL/GenBank/DDBJ databases">
        <authorList>
            <person name="Hodson N. C."/>
            <person name="Mongue J. A."/>
            <person name="Jaron S. K."/>
        </authorList>
    </citation>
    <scope>NUCLEOTIDE SEQUENCE</scope>
</reference>
<proteinExistence type="predicted"/>
<evidence type="ECO:0000259" key="4">
    <source>
        <dbReference type="PROSITE" id="PS50255"/>
    </source>
</evidence>
<evidence type="ECO:0000256" key="1">
    <source>
        <dbReference type="ARBA" id="ARBA00022617"/>
    </source>
</evidence>
<dbReference type="Pfam" id="PF00173">
    <property type="entry name" value="Cyt-b5"/>
    <property type="match status" value="1"/>
</dbReference>
<dbReference type="PANTHER" id="PTHR46237:SF1">
    <property type="entry name" value="CYTOCHROME B5 REDUCTASE 4"/>
    <property type="match status" value="1"/>
</dbReference>
<dbReference type="OrthoDB" id="432299at2759"/>
<accession>A0A8J2P2P3</accession>
<dbReference type="PROSITE" id="PS00191">
    <property type="entry name" value="CYTOCHROME_B5_1"/>
    <property type="match status" value="1"/>
</dbReference>
<dbReference type="CDD" id="cd06183">
    <property type="entry name" value="cyt_b5_reduct_like"/>
    <property type="match status" value="1"/>
</dbReference>
<evidence type="ECO:0000256" key="2">
    <source>
        <dbReference type="ARBA" id="ARBA00022723"/>
    </source>
</evidence>
<dbReference type="GO" id="GO:0005737">
    <property type="term" value="C:cytoplasm"/>
    <property type="evidence" value="ECO:0007669"/>
    <property type="project" value="TreeGrafter"/>
</dbReference>
<dbReference type="PROSITE" id="PS50255">
    <property type="entry name" value="CYTOCHROME_B5_2"/>
    <property type="match status" value="1"/>
</dbReference>
<dbReference type="AlphaFoldDB" id="A0A8J2P2P3"/>
<keyword evidence="3" id="KW-0408">Iron</keyword>
<evidence type="ECO:0000313" key="5">
    <source>
        <dbReference type="EMBL" id="CAG7729695.1"/>
    </source>
</evidence>
<dbReference type="InterPro" id="IPR001199">
    <property type="entry name" value="Cyt_B5-like_heme/steroid-bd"/>
</dbReference>
<dbReference type="GO" id="GO:0046872">
    <property type="term" value="F:metal ion binding"/>
    <property type="evidence" value="ECO:0007669"/>
    <property type="project" value="UniProtKB-KW"/>
</dbReference>
<keyword evidence="1" id="KW-0349">Heme</keyword>
<protein>
    <recommendedName>
        <fullName evidence="4">Cytochrome b5 heme-binding domain-containing protein</fullName>
    </recommendedName>
</protein>